<name>A0ABS3W5V6_9BACL</name>
<accession>A0ABS3W5V6</accession>
<dbReference type="EMBL" id="JAGGDJ010000002">
    <property type="protein sequence ID" value="MBO7743694.1"/>
    <property type="molecule type" value="Genomic_DNA"/>
</dbReference>
<sequence length="264" mass="29130">MMKKYSVPALDKAMAILELLAEAEADMTVTEIHVRLDLPKTSAFMILNVLEMYDMVYKNAAGRYSLGVKLYNLGMRYMTKIELKKLARPFLEALAKDTGYTAHLGILVDGQIMFVDKVELKSFIKFSTFEGMRSDLHISSLGKAMAAYLPEEKLCEILEQKGMGKYTPNTITSPDVFKKVLASIRETGYSIEDEEGELGVRCVGAPVFNHEGEVIAAVSITALQSDLLHDLIPVTGKKVKQAAEALSRQLGFSEQHGQSAVSPT</sequence>
<dbReference type="Gene3D" id="1.10.10.10">
    <property type="entry name" value="Winged helix-like DNA-binding domain superfamily/Winged helix DNA-binding domain"/>
    <property type="match status" value="1"/>
</dbReference>
<gene>
    <name evidence="6" type="ORF">I8J29_05765</name>
</gene>
<dbReference type="PANTHER" id="PTHR30136">
    <property type="entry name" value="HELIX-TURN-HELIX TRANSCRIPTIONAL REGULATOR, ICLR FAMILY"/>
    <property type="match status" value="1"/>
</dbReference>
<dbReference type="Gene3D" id="3.30.450.40">
    <property type="match status" value="1"/>
</dbReference>
<dbReference type="Pfam" id="PF09339">
    <property type="entry name" value="HTH_IclR"/>
    <property type="match status" value="1"/>
</dbReference>
<dbReference type="SMART" id="SM00346">
    <property type="entry name" value="HTH_ICLR"/>
    <property type="match status" value="1"/>
</dbReference>
<keyword evidence="3" id="KW-0804">Transcription</keyword>
<protein>
    <submittedName>
        <fullName evidence="6">IclR family transcriptional regulator</fullName>
    </submittedName>
</protein>
<comment type="caution">
    <text evidence="6">The sequence shown here is derived from an EMBL/GenBank/DDBJ whole genome shotgun (WGS) entry which is preliminary data.</text>
</comment>
<dbReference type="InterPro" id="IPR036390">
    <property type="entry name" value="WH_DNA-bd_sf"/>
</dbReference>
<evidence type="ECO:0000259" key="5">
    <source>
        <dbReference type="PROSITE" id="PS51078"/>
    </source>
</evidence>
<keyword evidence="7" id="KW-1185">Reference proteome</keyword>
<dbReference type="Proteomes" id="UP000670947">
    <property type="component" value="Unassembled WGS sequence"/>
</dbReference>
<dbReference type="PROSITE" id="PS51077">
    <property type="entry name" value="HTH_ICLR"/>
    <property type="match status" value="1"/>
</dbReference>
<dbReference type="InterPro" id="IPR050707">
    <property type="entry name" value="HTH_MetabolicPath_Reg"/>
</dbReference>
<feature type="domain" description="IclR-ED" evidence="5">
    <location>
        <begin position="69"/>
        <end position="252"/>
    </location>
</feature>
<dbReference type="SUPFAM" id="SSF46785">
    <property type="entry name" value="Winged helix' DNA-binding domain"/>
    <property type="match status" value="1"/>
</dbReference>
<dbReference type="InterPro" id="IPR005471">
    <property type="entry name" value="Tscrpt_reg_IclR_N"/>
</dbReference>
<dbReference type="SUPFAM" id="SSF55781">
    <property type="entry name" value="GAF domain-like"/>
    <property type="match status" value="1"/>
</dbReference>
<keyword evidence="1" id="KW-0805">Transcription regulation</keyword>
<evidence type="ECO:0000256" key="2">
    <source>
        <dbReference type="ARBA" id="ARBA00023125"/>
    </source>
</evidence>
<organism evidence="6 7">
    <name type="scientific">Paenibacillus artemisiicola</name>
    <dbReference type="NCBI Taxonomy" id="1172618"/>
    <lineage>
        <taxon>Bacteria</taxon>
        <taxon>Bacillati</taxon>
        <taxon>Bacillota</taxon>
        <taxon>Bacilli</taxon>
        <taxon>Bacillales</taxon>
        <taxon>Paenibacillaceae</taxon>
        <taxon>Paenibacillus</taxon>
    </lineage>
</organism>
<evidence type="ECO:0000256" key="1">
    <source>
        <dbReference type="ARBA" id="ARBA00023015"/>
    </source>
</evidence>
<proteinExistence type="predicted"/>
<evidence type="ECO:0000256" key="3">
    <source>
        <dbReference type="ARBA" id="ARBA00023163"/>
    </source>
</evidence>
<dbReference type="InterPro" id="IPR029016">
    <property type="entry name" value="GAF-like_dom_sf"/>
</dbReference>
<dbReference type="InterPro" id="IPR036388">
    <property type="entry name" value="WH-like_DNA-bd_sf"/>
</dbReference>
<evidence type="ECO:0000313" key="7">
    <source>
        <dbReference type="Proteomes" id="UP000670947"/>
    </source>
</evidence>
<dbReference type="InterPro" id="IPR014757">
    <property type="entry name" value="Tscrpt_reg_IclR_C"/>
</dbReference>
<dbReference type="RefSeq" id="WP_208846697.1">
    <property type="nucleotide sequence ID" value="NZ_JAGGDJ010000002.1"/>
</dbReference>
<dbReference type="PROSITE" id="PS51078">
    <property type="entry name" value="ICLR_ED"/>
    <property type="match status" value="1"/>
</dbReference>
<dbReference type="Pfam" id="PF01614">
    <property type="entry name" value="IclR_C"/>
    <property type="match status" value="1"/>
</dbReference>
<evidence type="ECO:0000259" key="4">
    <source>
        <dbReference type="PROSITE" id="PS51077"/>
    </source>
</evidence>
<feature type="domain" description="HTH iclR-type" evidence="4">
    <location>
        <begin position="7"/>
        <end position="68"/>
    </location>
</feature>
<keyword evidence="2" id="KW-0238">DNA-binding</keyword>
<reference evidence="6 7" key="1">
    <citation type="submission" date="2021-03" db="EMBL/GenBank/DDBJ databases">
        <title>Paenibacillus artemisicola MWE-103 whole genome sequence.</title>
        <authorList>
            <person name="Ham Y.J."/>
        </authorList>
    </citation>
    <scope>NUCLEOTIDE SEQUENCE [LARGE SCALE GENOMIC DNA]</scope>
    <source>
        <strain evidence="6 7">MWE-103</strain>
    </source>
</reference>
<dbReference type="PANTHER" id="PTHR30136:SF24">
    <property type="entry name" value="HTH-TYPE TRANSCRIPTIONAL REPRESSOR ALLR"/>
    <property type="match status" value="1"/>
</dbReference>
<evidence type="ECO:0000313" key="6">
    <source>
        <dbReference type="EMBL" id="MBO7743694.1"/>
    </source>
</evidence>